<dbReference type="InterPro" id="IPR034074">
    <property type="entry name" value="Y4bN_pept_dom"/>
</dbReference>
<sequence length="631" mass="69833">KPNFERAARRLEIALKDHALGFPERMVILALGTPTVMQVLIERTDAVAEFRRAKDVPTFFLGMEARKAADWVDDLEGRMQTAPEEATAVCILDSGATRGHPLLRASLAAADQHVYDPTWSSAEHRRWNGHGTGMAGIALLGDIEEALARTGPVVIGHRLETVKILPDRGATDPKLYGAVTAVSIEHAEQQAPNRRRVICMAVSSQIGVSRGRPSSWSAAVDQLCYNIGAPRLMILSTGNLSGDVLHTTYPDANDLQEVENPGQAWNPLVVGAYTDKITITDPTLAGWSALAPAGELAPVSRTSTIWDRQWPIRPDVVFEGGNLAHDGTNPGNPVDDLQLITTHYQPQNRLFQSFGDTSGASALAANMAARIMTSEPALWPETVRALMVHSAEWTPPMRQRFDTASSRAEKFSLLRRYGWGVPSLDRALASAANDATLLVQDALLPFFREQSRIKTRHMNMHRLPWPRAELRALGELEVELRVTLSYFIEPNPGERGWTRRHRYASHGLRFAVKRALETRRQFEGRINKAAEIEEQGEAHVSDTGGDNWFLGFPRDRGSVHSDIWRGTAAELAARDAIAVYPVSGWWKEKPNLQRWERSVRYALLVSIRAPEADVDIYTPIVTQIGVPIPAA</sequence>
<feature type="domain" description="Peptidase S8/S53" evidence="1">
    <location>
        <begin position="86"/>
        <end position="420"/>
    </location>
</feature>
<evidence type="ECO:0000259" key="1">
    <source>
        <dbReference type="Pfam" id="PF00082"/>
    </source>
</evidence>
<dbReference type="Proteomes" id="UP000198704">
    <property type="component" value="Unassembled WGS sequence"/>
</dbReference>
<dbReference type="SUPFAM" id="SSF52743">
    <property type="entry name" value="Subtilisin-like"/>
    <property type="match status" value="1"/>
</dbReference>
<dbReference type="InterPro" id="IPR000209">
    <property type="entry name" value="Peptidase_S8/S53_dom"/>
</dbReference>
<dbReference type="GO" id="GO:0004252">
    <property type="term" value="F:serine-type endopeptidase activity"/>
    <property type="evidence" value="ECO:0007669"/>
    <property type="project" value="InterPro"/>
</dbReference>
<reference evidence="3" key="1">
    <citation type="submission" date="2016-10" db="EMBL/GenBank/DDBJ databases">
        <authorList>
            <person name="Varghese N."/>
            <person name="Submissions S."/>
        </authorList>
    </citation>
    <scope>NUCLEOTIDE SEQUENCE [LARGE SCALE GENOMIC DNA]</scope>
    <source>
        <strain evidence="3">BL47</strain>
    </source>
</reference>
<accession>A0A1H0K9P9</accession>
<organism evidence="2 3">
    <name type="scientific">Methylobacterium phyllostachyos</name>
    <dbReference type="NCBI Taxonomy" id="582672"/>
    <lineage>
        <taxon>Bacteria</taxon>
        <taxon>Pseudomonadati</taxon>
        <taxon>Pseudomonadota</taxon>
        <taxon>Alphaproteobacteria</taxon>
        <taxon>Hyphomicrobiales</taxon>
        <taxon>Methylobacteriaceae</taxon>
        <taxon>Methylobacterium</taxon>
    </lineage>
</organism>
<dbReference type="InterPro" id="IPR036852">
    <property type="entry name" value="Peptidase_S8/S53_dom_sf"/>
</dbReference>
<protein>
    <submittedName>
        <fullName evidence="2">Subtilase family protein</fullName>
    </submittedName>
</protein>
<name>A0A1H0K9P9_9HYPH</name>
<dbReference type="AlphaFoldDB" id="A0A1H0K9P9"/>
<evidence type="ECO:0000313" key="2">
    <source>
        <dbReference type="EMBL" id="SDO52637.1"/>
    </source>
</evidence>
<dbReference type="CDD" id="cd04847">
    <property type="entry name" value="Peptidases_S8_Subtilisin_like_2"/>
    <property type="match status" value="1"/>
</dbReference>
<dbReference type="STRING" id="582672.SAMN05216360_12556"/>
<proteinExistence type="predicted"/>
<dbReference type="Gene3D" id="3.40.50.200">
    <property type="entry name" value="Peptidase S8/S53 domain"/>
    <property type="match status" value="1"/>
</dbReference>
<gene>
    <name evidence="2" type="ORF">SAMN05216360_12556</name>
</gene>
<dbReference type="RefSeq" id="WP_091722282.1">
    <property type="nucleotide sequence ID" value="NZ_FNHS01000025.1"/>
</dbReference>
<evidence type="ECO:0000313" key="3">
    <source>
        <dbReference type="Proteomes" id="UP000198704"/>
    </source>
</evidence>
<keyword evidence="3" id="KW-1185">Reference proteome</keyword>
<feature type="non-terminal residue" evidence="2">
    <location>
        <position position="1"/>
    </location>
</feature>
<dbReference type="EMBL" id="FNHS01000025">
    <property type="protein sequence ID" value="SDO52637.1"/>
    <property type="molecule type" value="Genomic_DNA"/>
</dbReference>
<dbReference type="OrthoDB" id="9768989at2"/>
<dbReference type="Pfam" id="PF00082">
    <property type="entry name" value="Peptidase_S8"/>
    <property type="match status" value="1"/>
</dbReference>
<dbReference type="GO" id="GO:0006508">
    <property type="term" value="P:proteolysis"/>
    <property type="evidence" value="ECO:0007669"/>
    <property type="project" value="InterPro"/>
</dbReference>